<dbReference type="Proteomes" id="UP000282674">
    <property type="component" value="Unassembled WGS sequence"/>
</dbReference>
<sequence length="180" mass="19240">MARRKEMTQARIAPIARPMTAFCGSWSGVAAPGSALSTNWTPSLALARADRTPLSWDWSLARLAARTRPSRVVAGVLSRERVSSRSLFWMFFSWVSRRAVAVAIVSSWYAWTTALAISAAWGMSAPEALTITTPLSGLVDVFTAPRSAAGVSDGPFLDLMISAARPSTGAEPANAARWAV</sequence>
<keyword evidence="3" id="KW-1185">Reference proteome</keyword>
<feature type="transmembrane region" description="Helical" evidence="1">
    <location>
        <begin position="99"/>
        <end position="121"/>
    </location>
</feature>
<gene>
    <name evidence="2" type="ORF">EBO15_23680</name>
</gene>
<comment type="caution">
    <text evidence="2">The sequence shown here is derived from an EMBL/GenBank/DDBJ whole genome shotgun (WGS) entry which is preliminary data.</text>
</comment>
<dbReference type="EMBL" id="RFFG01000044">
    <property type="protein sequence ID" value="RMI41282.1"/>
    <property type="molecule type" value="Genomic_DNA"/>
</dbReference>
<keyword evidence="1" id="KW-1133">Transmembrane helix</keyword>
<evidence type="ECO:0000256" key="1">
    <source>
        <dbReference type="SAM" id="Phobius"/>
    </source>
</evidence>
<evidence type="ECO:0000313" key="3">
    <source>
        <dbReference type="Proteomes" id="UP000282674"/>
    </source>
</evidence>
<evidence type="ECO:0000313" key="2">
    <source>
        <dbReference type="EMBL" id="RMI41282.1"/>
    </source>
</evidence>
<organism evidence="2 3">
    <name type="scientific">Actinomadura harenae</name>
    <dbReference type="NCBI Taxonomy" id="2483351"/>
    <lineage>
        <taxon>Bacteria</taxon>
        <taxon>Bacillati</taxon>
        <taxon>Actinomycetota</taxon>
        <taxon>Actinomycetes</taxon>
        <taxon>Streptosporangiales</taxon>
        <taxon>Thermomonosporaceae</taxon>
        <taxon>Actinomadura</taxon>
    </lineage>
</organism>
<proteinExistence type="predicted"/>
<keyword evidence="1" id="KW-0812">Transmembrane</keyword>
<dbReference type="AlphaFoldDB" id="A0A3M2LVM4"/>
<keyword evidence="1" id="KW-0472">Membrane</keyword>
<reference evidence="2 3" key="1">
    <citation type="submission" date="2018-10" db="EMBL/GenBank/DDBJ databases">
        <title>Isolation from soil.</title>
        <authorList>
            <person name="Hu J."/>
        </authorList>
    </citation>
    <scope>NUCLEOTIDE SEQUENCE [LARGE SCALE GENOMIC DNA]</scope>
    <source>
        <strain evidence="2 3">NEAU-Ht49</strain>
    </source>
</reference>
<accession>A0A3M2LVM4</accession>
<protein>
    <submittedName>
        <fullName evidence="2">Uncharacterized protein</fullName>
    </submittedName>
</protein>
<name>A0A3M2LVM4_9ACTN</name>